<reference evidence="4 5" key="1">
    <citation type="submission" date="2016-10" db="EMBL/GenBank/DDBJ databases">
        <authorList>
            <person name="de Groot N.N."/>
        </authorList>
    </citation>
    <scope>NUCLEOTIDE SEQUENCE [LARGE SCALE GENOMIC DNA]</scope>
    <source>
        <strain evidence="4 5">WG14</strain>
    </source>
</reference>
<dbReference type="GO" id="GO:0046872">
    <property type="term" value="F:metal ion binding"/>
    <property type="evidence" value="ECO:0007669"/>
    <property type="project" value="UniProtKB-KW"/>
</dbReference>
<dbReference type="GO" id="GO:0050667">
    <property type="term" value="P:homocysteine metabolic process"/>
    <property type="evidence" value="ECO:0007669"/>
    <property type="project" value="TreeGrafter"/>
</dbReference>
<dbReference type="EMBL" id="FMYV01000002">
    <property type="protein sequence ID" value="SDC22108.1"/>
    <property type="molecule type" value="Genomic_DNA"/>
</dbReference>
<dbReference type="Pfam" id="PF02310">
    <property type="entry name" value="B12-binding"/>
    <property type="match status" value="1"/>
</dbReference>
<feature type="domain" description="B12-binding" evidence="3">
    <location>
        <begin position="103"/>
        <end position="224"/>
    </location>
</feature>
<protein>
    <submittedName>
        <fullName evidence="4">Methanogenic corrinoid protein MtbC1</fullName>
    </submittedName>
</protein>
<evidence type="ECO:0000313" key="4">
    <source>
        <dbReference type="EMBL" id="SDC22108.1"/>
    </source>
</evidence>
<dbReference type="CDD" id="cd02065">
    <property type="entry name" value="B12-binding_like"/>
    <property type="match status" value="1"/>
</dbReference>
<dbReference type="GO" id="GO:0031419">
    <property type="term" value="F:cobalamin binding"/>
    <property type="evidence" value="ECO:0007669"/>
    <property type="project" value="InterPro"/>
</dbReference>
<evidence type="ECO:0000259" key="3">
    <source>
        <dbReference type="PROSITE" id="PS51332"/>
    </source>
</evidence>
<dbReference type="InterPro" id="IPR006158">
    <property type="entry name" value="Cobalamin-bd"/>
</dbReference>
<keyword evidence="1" id="KW-0479">Metal-binding</keyword>
<accession>A0A1G6JTV4</accession>
<dbReference type="GO" id="GO:0046653">
    <property type="term" value="P:tetrahydrofolate metabolic process"/>
    <property type="evidence" value="ECO:0007669"/>
    <property type="project" value="TreeGrafter"/>
</dbReference>
<dbReference type="GO" id="GO:0005829">
    <property type="term" value="C:cytosol"/>
    <property type="evidence" value="ECO:0007669"/>
    <property type="project" value="TreeGrafter"/>
</dbReference>
<gene>
    <name evidence="4" type="ORF">SAMN04488588_0630</name>
</gene>
<dbReference type="InterPro" id="IPR036724">
    <property type="entry name" value="Cobalamin-bd_sf"/>
</dbReference>
<evidence type="ECO:0000256" key="1">
    <source>
        <dbReference type="ARBA" id="ARBA00022723"/>
    </source>
</evidence>
<dbReference type="GO" id="GO:0008705">
    <property type="term" value="F:methionine synthase activity"/>
    <property type="evidence" value="ECO:0007669"/>
    <property type="project" value="TreeGrafter"/>
</dbReference>
<name>A0A1G6JTV4_9BACT</name>
<dbReference type="SUPFAM" id="SSF52242">
    <property type="entry name" value="Cobalamin (vitamin B12)-binding domain"/>
    <property type="match status" value="1"/>
</dbReference>
<organism evidence="4 5">
    <name type="scientific">Geotoga petraea</name>
    <dbReference type="NCBI Taxonomy" id="28234"/>
    <lineage>
        <taxon>Bacteria</taxon>
        <taxon>Thermotogati</taxon>
        <taxon>Thermotogota</taxon>
        <taxon>Thermotogae</taxon>
        <taxon>Petrotogales</taxon>
        <taxon>Petrotogaceae</taxon>
        <taxon>Geotoga</taxon>
    </lineage>
</organism>
<evidence type="ECO:0000313" key="5">
    <source>
        <dbReference type="Proteomes" id="UP000199322"/>
    </source>
</evidence>
<keyword evidence="5" id="KW-1185">Reference proteome</keyword>
<dbReference type="PROSITE" id="PS51332">
    <property type="entry name" value="B12_BINDING"/>
    <property type="match status" value="1"/>
</dbReference>
<dbReference type="STRING" id="28234.SAMN04488588_0630"/>
<dbReference type="Gene3D" id="3.40.50.280">
    <property type="entry name" value="Cobalamin-binding domain"/>
    <property type="match status" value="1"/>
</dbReference>
<sequence>MIKLDIKIKETFNGMMKKLQREKVITFIKSKIENGEVTYKELYQELLIPYLSNWHCDEDIQELCIFKEHVSTSIIRSIIEINYPYIVQNRMKLIEEGTITELRKKVFIACPAGEYHEIGARIVSDIFYLNGYDVLYVGANTPLNEIIKMTKVYVPDYIALSVSDPYNIISAKKVIQKLKENNSQSKIIVGGRAFRLNPHIFSQIKADFLLDTFHEIEKLAEGDK</sequence>
<dbReference type="AlphaFoldDB" id="A0A1G6JTV4"/>
<keyword evidence="2" id="KW-0170">Cobalt</keyword>
<proteinExistence type="predicted"/>
<dbReference type="Proteomes" id="UP000199322">
    <property type="component" value="Unassembled WGS sequence"/>
</dbReference>
<dbReference type="PANTHER" id="PTHR45833:SF1">
    <property type="entry name" value="METHIONINE SYNTHASE"/>
    <property type="match status" value="1"/>
</dbReference>
<dbReference type="InterPro" id="IPR050554">
    <property type="entry name" value="Met_Synthase/Corrinoid"/>
</dbReference>
<dbReference type="PANTHER" id="PTHR45833">
    <property type="entry name" value="METHIONINE SYNTHASE"/>
    <property type="match status" value="1"/>
</dbReference>
<evidence type="ECO:0000256" key="2">
    <source>
        <dbReference type="ARBA" id="ARBA00023285"/>
    </source>
</evidence>